<comment type="caution">
    <text evidence="1">The sequence shown here is derived from an EMBL/GenBank/DDBJ whole genome shotgun (WGS) entry which is preliminary data.</text>
</comment>
<dbReference type="OrthoDB" id="1550836at2"/>
<dbReference type="EMBL" id="NAFI01000180">
    <property type="protein sequence ID" value="OSJ06112.1"/>
    <property type="molecule type" value="Genomic_DNA"/>
</dbReference>
<accession>A0A1X3FQ46</accession>
<evidence type="ECO:0000313" key="2">
    <source>
        <dbReference type="Proteomes" id="UP000193553"/>
    </source>
</evidence>
<dbReference type="Proteomes" id="UP000193553">
    <property type="component" value="Unassembled WGS sequence"/>
</dbReference>
<dbReference type="AlphaFoldDB" id="A0A1X3FQ46"/>
<reference evidence="1 2" key="1">
    <citation type="submission" date="2017-03" db="EMBL/GenBank/DDBJ databases">
        <title>Whole genome sequences of fourteen strains of Bradyrhizobium canariense and one strain of Bradyrhizobium japonicum isolated from Lupinus (Papilionoideae: Genisteae) species in Algeria.</title>
        <authorList>
            <person name="Crovadore J."/>
            <person name="Chekireb D."/>
            <person name="Brachmann A."/>
            <person name="Chablais R."/>
            <person name="Cochard B."/>
            <person name="Lefort F."/>
        </authorList>
    </citation>
    <scope>NUCLEOTIDE SEQUENCE [LARGE SCALE GENOMIC DNA]</scope>
    <source>
        <strain evidence="1 2">UBMA195</strain>
    </source>
</reference>
<sequence>MKITFDSNSWEKVFDPLDRNWASVRAAISSGRIAGFICDAGFRIEAIRKRERAAYFATPAMEVQFPLSTVVKDGKPHIQIMSFGPKNEIHPGLPEIQAFKLKNAFAAGVRLMRGGAWLGLPSPVDIRDPALFVQTSDPGREQRQIDVAALIEARDVGKAAFDAAGGWGARPAAPNNEKAFAKACAEWADGELVASHISYGNDILCTDDLARAAGNSIFDPTNRAWLTTEFGVRFLTLAELLELLSI</sequence>
<organism evidence="1 2">
    <name type="scientific">Bradyrhizobium canariense</name>
    <dbReference type="NCBI Taxonomy" id="255045"/>
    <lineage>
        <taxon>Bacteria</taxon>
        <taxon>Pseudomonadati</taxon>
        <taxon>Pseudomonadota</taxon>
        <taxon>Alphaproteobacteria</taxon>
        <taxon>Hyphomicrobiales</taxon>
        <taxon>Nitrobacteraceae</taxon>
        <taxon>Bradyrhizobium</taxon>
    </lineage>
</organism>
<protein>
    <submittedName>
        <fullName evidence="1">Uncharacterized protein</fullName>
    </submittedName>
</protein>
<evidence type="ECO:0000313" key="1">
    <source>
        <dbReference type="EMBL" id="OSJ06112.1"/>
    </source>
</evidence>
<dbReference type="RefSeq" id="WP_085360285.1">
    <property type="nucleotide sequence ID" value="NZ_NAFD01000184.1"/>
</dbReference>
<gene>
    <name evidence="1" type="ORF">BSZ18_23460</name>
</gene>
<name>A0A1X3FQ46_9BRAD</name>
<proteinExistence type="predicted"/>